<sequence>MTNFVLEVPSAVFYQLSSNHKNQYLLAAMLMSLATLLICITELVYQALKARVAWKWRQKIIPWFYYSSLGNRHRPFGSVTDIIGLLSAIFQYVLYRQGTNCPVQISIMPLVFAFCVLCSKFQKNSEESPAYYSGEVRH</sequence>
<dbReference type="Proteomes" id="UP001163603">
    <property type="component" value="Chromosome 14"/>
</dbReference>
<dbReference type="EMBL" id="CM047749">
    <property type="protein sequence ID" value="KAJ0011310.1"/>
    <property type="molecule type" value="Genomic_DNA"/>
</dbReference>
<reference evidence="2" key="1">
    <citation type="journal article" date="2023" name="G3 (Bethesda)">
        <title>Genome assembly and association tests identify interacting loci associated with vigor, precocity, and sex in interspecific pistachio rootstocks.</title>
        <authorList>
            <person name="Palmer W."/>
            <person name="Jacygrad E."/>
            <person name="Sagayaradj S."/>
            <person name="Cavanaugh K."/>
            <person name="Han R."/>
            <person name="Bertier L."/>
            <person name="Beede B."/>
            <person name="Kafkas S."/>
            <person name="Golino D."/>
            <person name="Preece J."/>
            <person name="Michelmore R."/>
        </authorList>
    </citation>
    <scope>NUCLEOTIDE SEQUENCE [LARGE SCALE GENOMIC DNA]</scope>
</reference>
<evidence type="ECO:0000313" key="2">
    <source>
        <dbReference type="Proteomes" id="UP001163603"/>
    </source>
</evidence>
<comment type="caution">
    <text evidence="1">The sequence shown here is derived from an EMBL/GenBank/DDBJ whole genome shotgun (WGS) entry which is preliminary data.</text>
</comment>
<proteinExistence type="predicted"/>
<protein>
    <submittedName>
        <fullName evidence="1">Uncharacterized protein</fullName>
    </submittedName>
</protein>
<gene>
    <name evidence="1" type="ORF">Pint_33333</name>
</gene>
<keyword evidence="2" id="KW-1185">Reference proteome</keyword>
<evidence type="ECO:0000313" key="1">
    <source>
        <dbReference type="EMBL" id="KAJ0011310.1"/>
    </source>
</evidence>
<organism evidence="1 2">
    <name type="scientific">Pistacia integerrima</name>
    <dbReference type="NCBI Taxonomy" id="434235"/>
    <lineage>
        <taxon>Eukaryota</taxon>
        <taxon>Viridiplantae</taxon>
        <taxon>Streptophyta</taxon>
        <taxon>Embryophyta</taxon>
        <taxon>Tracheophyta</taxon>
        <taxon>Spermatophyta</taxon>
        <taxon>Magnoliopsida</taxon>
        <taxon>eudicotyledons</taxon>
        <taxon>Gunneridae</taxon>
        <taxon>Pentapetalae</taxon>
        <taxon>rosids</taxon>
        <taxon>malvids</taxon>
        <taxon>Sapindales</taxon>
        <taxon>Anacardiaceae</taxon>
        <taxon>Pistacia</taxon>
    </lineage>
</organism>
<accession>A0ACC0X716</accession>
<name>A0ACC0X716_9ROSI</name>